<dbReference type="AlphaFoldDB" id="A0A9P6MGJ9"/>
<evidence type="ECO:0000313" key="1">
    <source>
        <dbReference type="EMBL" id="KAF9998108.1"/>
    </source>
</evidence>
<sequence>MLRKSELTWFYEQGGASNIFPDAWDEYLKPIPEEERHNMIEAYHKRLTGSDEEERIRCAKAWSTWECSTSKLYVDPVEVAKASEDIWALAFARIECHYFFNKGFFKTDAHILENIDKIRHIPATIVQGRYDVVCPATSAWDLHKAWPEAQFEFMADAGHSAKELATTARLVKAADEYKTL</sequence>
<gene>
    <name evidence="1" type="ORF">BGZ80_006859</name>
</gene>
<reference evidence="1" key="1">
    <citation type="journal article" date="2020" name="Fungal Divers.">
        <title>Resolving the Mortierellaceae phylogeny through synthesis of multi-gene phylogenetics and phylogenomics.</title>
        <authorList>
            <person name="Vandepol N."/>
            <person name="Liber J."/>
            <person name="Desiro A."/>
            <person name="Na H."/>
            <person name="Kennedy M."/>
            <person name="Barry K."/>
            <person name="Grigoriev I.V."/>
            <person name="Miller A.N."/>
            <person name="O'Donnell K."/>
            <person name="Stajich J.E."/>
            <person name="Bonito G."/>
        </authorList>
    </citation>
    <scope>NUCLEOTIDE SEQUENCE</scope>
    <source>
        <strain evidence="1">NRRL 2769</strain>
    </source>
</reference>
<dbReference type="EMBL" id="JAAAID010003414">
    <property type="protein sequence ID" value="KAF9998108.1"/>
    <property type="molecule type" value="Genomic_DNA"/>
</dbReference>
<dbReference type="GO" id="GO:0004177">
    <property type="term" value="F:aminopeptidase activity"/>
    <property type="evidence" value="ECO:0007669"/>
    <property type="project" value="UniProtKB-EC"/>
</dbReference>
<dbReference type="PANTHER" id="PTHR43722">
    <property type="entry name" value="PROLINE IMINOPEPTIDASE"/>
    <property type="match status" value="1"/>
</dbReference>
<protein>
    <recommendedName>
        <fullName evidence="3">Prolyl aminopeptidase</fullName>
    </recommendedName>
</protein>
<dbReference type="SUPFAM" id="SSF53474">
    <property type="entry name" value="alpha/beta-Hydrolases"/>
    <property type="match status" value="1"/>
</dbReference>
<dbReference type="InterPro" id="IPR029058">
    <property type="entry name" value="AB_hydrolase_fold"/>
</dbReference>
<dbReference type="Proteomes" id="UP000703661">
    <property type="component" value="Unassembled WGS sequence"/>
</dbReference>
<evidence type="ECO:0000313" key="2">
    <source>
        <dbReference type="Proteomes" id="UP000703661"/>
    </source>
</evidence>
<dbReference type="InterPro" id="IPR005944">
    <property type="entry name" value="Pro_iminopeptidase"/>
</dbReference>
<proteinExistence type="predicted"/>
<dbReference type="Gene3D" id="3.40.50.1820">
    <property type="entry name" value="alpha/beta hydrolase"/>
    <property type="match status" value="1"/>
</dbReference>
<comment type="caution">
    <text evidence="1">The sequence shown here is derived from an EMBL/GenBank/DDBJ whole genome shotgun (WGS) entry which is preliminary data.</text>
</comment>
<evidence type="ECO:0008006" key="3">
    <source>
        <dbReference type="Google" id="ProtNLM"/>
    </source>
</evidence>
<name>A0A9P6MGJ9_9FUNG</name>
<keyword evidence="2" id="KW-1185">Reference proteome</keyword>
<accession>A0A9P6MGJ9</accession>
<organism evidence="1 2">
    <name type="scientific">Entomortierella chlamydospora</name>
    <dbReference type="NCBI Taxonomy" id="101097"/>
    <lineage>
        <taxon>Eukaryota</taxon>
        <taxon>Fungi</taxon>
        <taxon>Fungi incertae sedis</taxon>
        <taxon>Mucoromycota</taxon>
        <taxon>Mortierellomycotina</taxon>
        <taxon>Mortierellomycetes</taxon>
        <taxon>Mortierellales</taxon>
        <taxon>Mortierellaceae</taxon>
        <taxon>Entomortierella</taxon>
    </lineage>
</organism>
<dbReference type="PANTHER" id="PTHR43722:SF1">
    <property type="entry name" value="PROLINE IMINOPEPTIDASE"/>
    <property type="match status" value="1"/>
</dbReference>
<dbReference type="GO" id="GO:0006508">
    <property type="term" value="P:proteolysis"/>
    <property type="evidence" value="ECO:0007669"/>
    <property type="project" value="InterPro"/>
</dbReference>
<dbReference type="GO" id="GO:0005737">
    <property type="term" value="C:cytoplasm"/>
    <property type="evidence" value="ECO:0007669"/>
    <property type="project" value="InterPro"/>
</dbReference>